<dbReference type="Gene3D" id="1.10.8.870">
    <property type="entry name" value="Alpha-glycerophosphate oxidase, cap domain"/>
    <property type="match status" value="1"/>
</dbReference>
<keyword evidence="6 14" id="KW-0285">Flavoprotein</keyword>
<dbReference type="SUPFAM" id="SSF54373">
    <property type="entry name" value="FAD-linked reductases, C-terminal domain"/>
    <property type="match status" value="1"/>
</dbReference>
<dbReference type="GO" id="GO:0005509">
    <property type="term" value="F:calcium ion binding"/>
    <property type="evidence" value="ECO:0007669"/>
    <property type="project" value="InterPro"/>
</dbReference>
<keyword evidence="7" id="KW-0479">Metal-binding</keyword>
<evidence type="ECO:0000256" key="2">
    <source>
        <dbReference type="ARBA" id="ARBA00004173"/>
    </source>
</evidence>
<dbReference type="InterPro" id="IPR036188">
    <property type="entry name" value="FAD/NAD-bd_sf"/>
</dbReference>
<comment type="pathway">
    <text evidence="3">Polyol metabolism; glycerol degradation.</text>
</comment>
<keyword evidence="10" id="KW-0106">Calcium</keyword>
<comment type="caution">
    <text evidence="16">The sequence shown here is derived from an EMBL/GenBank/DDBJ whole genome shotgun (WGS) entry which is preliminary data.</text>
</comment>
<reference evidence="16" key="1">
    <citation type="submission" date="2022-03" db="EMBL/GenBank/DDBJ databases">
        <authorList>
            <person name="Martin C."/>
        </authorList>
    </citation>
    <scope>NUCLEOTIDE SEQUENCE</scope>
</reference>
<feature type="domain" description="EF-hand" evidence="15">
    <location>
        <begin position="626"/>
        <end position="661"/>
    </location>
</feature>
<dbReference type="CDD" id="cd00051">
    <property type="entry name" value="EFh"/>
    <property type="match status" value="1"/>
</dbReference>
<evidence type="ECO:0000256" key="1">
    <source>
        <dbReference type="ARBA" id="ARBA00001974"/>
    </source>
</evidence>
<dbReference type="InterPro" id="IPR018247">
    <property type="entry name" value="EF_Hand_1_Ca_BS"/>
</dbReference>
<keyword evidence="8" id="KW-0677">Repeat</keyword>
<dbReference type="InterPro" id="IPR000447">
    <property type="entry name" value="G3P_DH_FAD-dep"/>
</dbReference>
<dbReference type="PANTHER" id="PTHR11985:SF15">
    <property type="entry name" value="GLYCEROL-3-PHOSPHATE DEHYDROGENASE, MITOCHONDRIAL"/>
    <property type="match status" value="1"/>
</dbReference>
<dbReference type="GO" id="GO:0005739">
    <property type="term" value="C:mitochondrion"/>
    <property type="evidence" value="ECO:0007669"/>
    <property type="project" value="UniProtKB-SubCell"/>
</dbReference>
<dbReference type="GO" id="GO:0006072">
    <property type="term" value="P:glycerol-3-phosphate metabolic process"/>
    <property type="evidence" value="ECO:0007669"/>
    <property type="project" value="UniProtKB-UniRule"/>
</dbReference>
<dbReference type="PROSITE" id="PS00018">
    <property type="entry name" value="EF_HAND_1"/>
    <property type="match status" value="1"/>
</dbReference>
<dbReference type="InterPro" id="IPR011992">
    <property type="entry name" value="EF-hand-dom_pair"/>
</dbReference>
<evidence type="ECO:0000313" key="17">
    <source>
        <dbReference type="Proteomes" id="UP000749559"/>
    </source>
</evidence>
<evidence type="ECO:0000256" key="11">
    <source>
        <dbReference type="ARBA" id="ARBA00022946"/>
    </source>
</evidence>
<keyword evidence="17" id="KW-1185">Reference proteome</keyword>
<dbReference type="SUPFAM" id="SSF47473">
    <property type="entry name" value="EF-hand"/>
    <property type="match status" value="1"/>
</dbReference>
<evidence type="ECO:0000256" key="14">
    <source>
        <dbReference type="RuleBase" id="RU361217"/>
    </source>
</evidence>
<keyword evidence="11" id="KW-0809">Transit peptide</keyword>
<evidence type="ECO:0000259" key="15">
    <source>
        <dbReference type="PROSITE" id="PS50222"/>
    </source>
</evidence>
<evidence type="ECO:0000256" key="10">
    <source>
        <dbReference type="ARBA" id="ARBA00022837"/>
    </source>
</evidence>
<sequence length="725" mass="80896">MSGRSAVWRKLPSKRLVLVGSSIAVAVTLYKAKQKLGNEKVKVHAATSLLDQKEALNSPLIPRAEQLSNLEKTTYDILVIGGGASGAGVALDAQTRGLKTALVEKFDFSSGTSSRSTKLIHGGVRYLQKAILGLDLEQYRMVKEALSERANLLEIAPYLSYPLPIMLPVYRWWQVPYFWAGIKAYDLVAGGQTLKSSYFLSKTKTLELFPMLKKERMVGSLVYYDGQHNDARMNLVIALTAARLGATITNHTEVLELIKSTDENGKSTISGAKVKDRMTGKEFEVKAKCVINCTGPYTDSVRGMDQKNIKKICQPSSGVHIVLPDYYSPDQMGLLDPSTSDGRVIFFLPWQKHTMAGTTDNLCSVTDNPAPTEKEVEFILNEIKNYLNADVEVRRGDVLSAWSGIRPLVSDPNKADTQSLARNHIIEVSPSQLITLAGGKWTTYRHMAEEAVDKAVQVCNLNPASQCVTKGLLLDGSHNWTPTMFIRLVQDFGLENEVAQHLANTYGDRAFKVAKMAKITGKRWPVVGQRLQEEFPYLEAEILYGIREYACTAVDMLARRTRLAFLNVHAAEEALPRIIEIMAKELDWSKAKQKEEMDSALLFLKNEMGLALKAEAKNVPINFTKEEINEYVKRFHKLDTDKKGYITVNDLRRYFKVRKEFITEDMLHDILNEVDVSKNGHIELGEFLQLLSAVKTGAISNVRLAHALDIEKRKAIPVDRSGGGL</sequence>
<dbReference type="EMBL" id="CAIIXF020000007">
    <property type="protein sequence ID" value="CAH1788190.1"/>
    <property type="molecule type" value="Genomic_DNA"/>
</dbReference>
<feature type="domain" description="EF-hand" evidence="15">
    <location>
        <begin position="662"/>
        <end position="697"/>
    </location>
</feature>
<dbReference type="InterPro" id="IPR031656">
    <property type="entry name" value="DAO_C"/>
</dbReference>
<evidence type="ECO:0000256" key="7">
    <source>
        <dbReference type="ARBA" id="ARBA00022723"/>
    </source>
</evidence>
<protein>
    <recommendedName>
        <fullName evidence="5 14">Glycerol-3-phosphate dehydrogenase</fullName>
        <ecNumber evidence="5 14">1.1.5.3</ecNumber>
    </recommendedName>
</protein>
<comment type="similarity">
    <text evidence="4 14">Belongs to the FAD-dependent glycerol-3-phosphate dehydrogenase family.</text>
</comment>
<dbReference type="SUPFAM" id="SSF51905">
    <property type="entry name" value="FAD/NAD(P)-binding domain"/>
    <property type="match status" value="1"/>
</dbReference>
<dbReference type="AlphaFoldDB" id="A0A8S4P1I5"/>
<dbReference type="PANTHER" id="PTHR11985">
    <property type="entry name" value="GLYCEROL-3-PHOSPHATE DEHYDROGENASE"/>
    <property type="match status" value="1"/>
</dbReference>
<name>A0A8S4P1I5_OWEFU</name>
<evidence type="ECO:0000256" key="13">
    <source>
        <dbReference type="ARBA" id="ARBA00023128"/>
    </source>
</evidence>
<dbReference type="Pfam" id="PF13499">
    <property type="entry name" value="EF-hand_7"/>
    <property type="match status" value="1"/>
</dbReference>
<organism evidence="16 17">
    <name type="scientific">Owenia fusiformis</name>
    <name type="common">Polychaete worm</name>
    <dbReference type="NCBI Taxonomy" id="6347"/>
    <lineage>
        <taxon>Eukaryota</taxon>
        <taxon>Metazoa</taxon>
        <taxon>Spiralia</taxon>
        <taxon>Lophotrochozoa</taxon>
        <taxon>Annelida</taxon>
        <taxon>Polychaeta</taxon>
        <taxon>Sedentaria</taxon>
        <taxon>Canalipalpata</taxon>
        <taxon>Sabellida</taxon>
        <taxon>Oweniida</taxon>
        <taxon>Oweniidae</taxon>
        <taxon>Owenia</taxon>
    </lineage>
</organism>
<dbReference type="PROSITE" id="PS00978">
    <property type="entry name" value="FAD_G3PDH_2"/>
    <property type="match status" value="1"/>
</dbReference>
<evidence type="ECO:0000256" key="8">
    <source>
        <dbReference type="ARBA" id="ARBA00022737"/>
    </source>
</evidence>
<comment type="catalytic activity">
    <reaction evidence="14">
        <text>a quinone + sn-glycerol 3-phosphate = dihydroxyacetone phosphate + a quinol</text>
        <dbReference type="Rhea" id="RHEA:18977"/>
        <dbReference type="ChEBI" id="CHEBI:24646"/>
        <dbReference type="ChEBI" id="CHEBI:57597"/>
        <dbReference type="ChEBI" id="CHEBI:57642"/>
        <dbReference type="ChEBI" id="CHEBI:132124"/>
        <dbReference type="EC" id="1.1.5.3"/>
    </reaction>
</comment>
<comment type="cofactor">
    <cofactor evidence="1 14">
        <name>FAD</name>
        <dbReference type="ChEBI" id="CHEBI:57692"/>
    </cofactor>
</comment>
<dbReference type="InterPro" id="IPR006076">
    <property type="entry name" value="FAD-dep_OxRdtase"/>
</dbReference>
<dbReference type="EC" id="1.1.5.3" evidence="5 14"/>
<dbReference type="PROSITE" id="PS50222">
    <property type="entry name" value="EF_HAND_2"/>
    <property type="match status" value="2"/>
</dbReference>
<keyword evidence="12 14" id="KW-0560">Oxidoreductase</keyword>
<evidence type="ECO:0000256" key="9">
    <source>
        <dbReference type="ARBA" id="ARBA00022827"/>
    </source>
</evidence>
<dbReference type="Gene3D" id="1.10.238.10">
    <property type="entry name" value="EF-hand"/>
    <property type="match status" value="1"/>
</dbReference>
<dbReference type="InterPro" id="IPR002048">
    <property type="entry name" value="EF_hand_dom"/>
</dbReference>
<accession>A0A8S4P1I5</accession>
<dbReference type="FunFam" id="1.10.8.870:FF:000001">
    <property type="entry name" value="Glycerol-3-phosphate dehydrogenase"/>
    <property type="match status" value="1"/>
</dbReference>
<dbReference type="Gene3D" id="3.50.50.60">
    <property type="entry name" value="FAD/NAD(P)-binding domain"/>
    <property type="match status" value="1"/>
</dbReference>
<evidence type="ECO:0000256" key="12">
    <source>
        <dbReference type="ARBA" id="ARBA00023002"/>
    </source>
</evidence>
<dbReference type="Pfam" id="PF16901">
    <property type="entry name" value="DAO_C"/>
    <property type="match status" value="1"/>
</dbReference>
<keyword evidence="9" id="KW-0274">FAD</keyword>
<dbReference type="PROSITE" id="PS00977">
    <property type="entry name" value="FAD_G3PDH_1"/>
    <property type="match status" value="1"/>
</dbReference>
<dbReference type="FunFam" id="3.30.9.10:FF:000001">
    <property type="entry name" value="Glycerol-3-phosphate dehydrogenase"/>
    <property type="match status" value="1"/>
</dbReference>
<proteinExistence type="inferred from homology"/>
<gene>
    <name evidence="16" type="ORF">OFUS_LOCUS13766</name>
</gene>
<dbReference type="SMART" id="SM00054">
    <property type="entry name" value="EFh"/>
    <property type="match status" value="3"/>
</dbReference>
<evidence type="ECO:0000256" key="6">
    <source>
        <dbReference type="ARBA" id="ARBA00022630"/>
    </source>
</evidence>
<dbReference type="Gene3D" id="3.30.9.10">
    <property type="entry name" value="D-Amino Acid Oxidase, subunit A, domain 2"/>
    <property type="match status" value="1"/>
</dbReference>
<keyword evidence="13" id="KW-0496">Mitochondrion</keyword>
<dbReference type="PRINTS" id="PR01001">
    <property type="entry name" value="FADG3PDH"/>
</dbReference>
<dbReference type="GO" id="GO:0004368">
    <property type="term" value="F:glycerol-3-phosphate dehydrogenase (quinone) activity"/>
    <property type="evidence" value="ECO:0007669"/>
    <property type="project" value="UniProtKB-EC"/>
</dbReference>
<dbReference type="Proteomes" id="UP000749559">
    <property type="component" value="Unassembled WGS sequence"/>
</dbReference>
<dbReference type="Pfam" id="PF01266">
    <property type="entry name" value="DAO"/>
    <property type="match status" value="1"/>
</dbReference>
<dbReference type="OrthoDB" id="264015at2759"/>
<comment type="subcellular location">
    <subcellularLocation>
        <location evidence="2">Mitochondrion</location>
    </subcellularLocation>
</comment>
<evidence type="ECO:0000313" key="16">
    <source>
        <dbReference type="EMBL" id="CAH1788190.1"/>
    </source>
</evidence>
<evidence type="ECO:0000256" key="3">
    <source>
        <dbReference type="ARBA" id="ARBA00004745"/>
    </source>
</evidence>
<dbReference type="InterPro" id="IPR038299">
    <property type="entry name" value="DAO_C_sf"/>
</dbReference>
<evidence type="ECO:0000256" key="5">
    <source>
        <dbReference type="ARBA" id="ARBA00013029"/>
    </source>
</evidence>
<evidence type="ECO:0000256" key="4">
    <source>
        <dbReference type="ARBA" id="ARBA00007330"/>
    </source>
</evidence>